<dbReference type="AlphaFoldDB" id="E3JAT1"/>
<dbReference type="PROSITE" id="PS50977">
    <property type="entry name" value="HTH_TETR_2"/>
    <property type="match status" value="1"/>
</dbReference>
<dbReference type="SUPFAM" id="SSF46689">
    <property type="entry name" value="Homeodomain-like"/>
    <property type="match status" value="1"/>
</dbReference>
<feature type="compositionally biased region" description="Polar residues" evidence="5">
    <location>
        <begin position="8"/>
        <end position="21"/>
    </location>
</feature>
<dbReference type="GO" id="GO:0000976">
    <property type="term" value="F:transcription cis-regulatory region binding"/>
    <property type="evidence" value="ECO:0007669"/>
    <property type="project" value="TreeGrafter"/>
</dbReference>
<dbReference type="KEGG" id="fri:FraEuI1c_5432"/>
<organism evidence="7 8">
    <name type="scientific">Pseudofrankia inefficax (strain DSM 45817 / CECT 9037 / DDB 130130 / EuI1c)</name>
    <name type="common">Frankia inefficax</name>
    <dbReference type="NCBI Taxonomy" id="298654"/>
    <lineage>
        <taxon>Bacteria</taxon>
        <taxon>Bacillati</taxon>
        <taxon>Actinomycetota</taxon>
        <taxon>Actinomycetes</taxon>
        <taxon>Frankiales</taxon>
        <taxon>Frankiaceae</taxon>
        <taxon>Pseudofrankia</taxon>
    </lineage>
</organism>
<evidence type="ECO:0000256" key="3">
    <source>
        <dbReference type="ARBA" id="ARBA00023163"/>
    </source>
</evidence>
<dbReference type="Pfam" id="PF00440">
    <property type="entry name" value="TetR_N"/>
    <property type="match status" value="1"/>
</dbReference>
<dbReference type="PRINTS" id="PR00455">
    <property type="entry name" value="HTHTETR"/>
</dbReference>
<dbReference type="InterPro" id="IPR009057">
    <property type="entry name" value="Homeodomain-like_sf"/>
</dbReference>
<feature type="domain" description="HTH tetR-type" evidence="6">
    <location>
        <begin position="45"/>
        <end position="105"/>
    </location>
</feature>
<dbReference type="eggNOG" id="COG1309">
    <property type="taxonomic scope" value="Bacteria"/>
</dbReference>
<proteinExistence type="predicted"/>
<dbReference type="PANTHER" id="PTHR30055">
    <property type="entry name" value="HTH-TYPE TRANSCRIPTIONAL REGULATOR RUTR"/>
    <property type="match status" value="1"/>
</dbReference>
<keyword evidence="8" id="KW-1185">Reference proteome</keyword>
<gene>
    <name evidence="7" type="ordered locus">FraEuI1c_5432</name>
</gene>
<reference evidence="7 8" key="1">
    <citation type="submission" date="2010-10" db="EMBL/GenBank/DDBJ databases">
        <title>Complete sequence of Frankia sp. EuI1c.</title>
        <authorList>
            <consortium name="US DOE Joint Genome Institute"/>
            <person name="Lucas S."/>
            <person name="Copeland A."/>
            <person name="Lapidus A."/>
            <person name="Cheng J.-F."/>
            <person name="Bruce D."/>
            <person name="Goodwin L."/>
            <person name="Pitluck S."/>
            <person name="Chertkov O."/>
            <person name="Detter J.C."/>
            <person name="Han C."/>
            <person name="Tapia R."/>
            <person name="Land M."/>
            <person name="Hauser L."/>
            <person name="Jeffries C."/>
            <person name="Kyrpides N."/>
            <person name="Ivanova N."/>
            <person name="Mikhailova N."/>
            <person name="Beauchemin N."/>
            <person name="Sen A."/>
            <person name="Sur S.A."/>
            <person name="Gtari M."/>
            <person name="Wall L."/>
            <person name="Tisa L."/>
            <person name="Woyke T."/>
        </authorList>
    </citation>
    <scope>NUCLEOTIDE SEQUENCE [LARGE SCALE GENOMIC DNA]</scope>
    <source>
        <strain evidence="8">DSM 45817 / CECT 9037 / EuI1c</strain>
    </source>
</reference>
<name>E3JAT1_PSEI1</name>
<dbReference type="Gene3D" id="1.10.10.60">
    <property type="entry name" value="Homeodomain-like"/>
    <property type="match status" value="1"/>
</dbReference>
<evidence type="ECO:0000313" key="8">
    <source>
        <dbReference type="Proteomes" id="UP000002484"/>
    </source>
</evidence>
<dbReference type="FunCoup" id="E3JAT1">
    <property type="interactions" value="1"/>
</dbReference>
<dbReference type="InParanoid" id="E3JAT1"/>
<evidence type="ECO:0000313" key="7">
    <source>
        <dbReference type="EMBL" id="ADP83419.1"/>
    </source>
</evidence>
<keyword evidence="1" id="KW-0805">Transcription regulation</keyword>
<dbReference type="EMBL" id="CP002299">
    <property type="protein sequence ID" value="ADP83419.1"/>
    <property type="molecule type" value="Genomic_DNA"/>
</dbReference>
<feature type="DNA-binding region" description="H-T-H motif" evidence="4">
    <location>
        <begin position="68"/>
        <end position="87"/>
    </location>
</feature>
<dbReference type="GO" id="GO:0045892">
    <property type="term" value="P:negative regulation of DNA-templated transcription"/>
    <property type="evidence" value="ECO:0007669"/>
    <property type="project" value="UniProtKB-ARBA"/>
</dbReference>
<dbReference type="Gene3D" id="1.10.357.10">
    <property type="entry name" value="Tetracycline Repressor, domain 2"/>
    <property type="match status" value="1"/>
</dbReference>
<evidence type="ECO:0000259" key="6">
    <source>
        <dbReference type="PROSITE" id="PS50977"/>
    </source>
</evidence>
<keyword evidence="3" id="KW-0804">Transcription</keyword>
<evidence type="ECO:0000256" key="5">
    <source>
        <dbReference type="SAM" id="MobiDB-lite"/>
    </source>
</evidence>
<dbReference type="STRING" id="298654.FraEuI1c_5432"/>
<keyword evidence="2 4" id="KW-0238">DNA-binding</keyword>
<evidence type="ECO:0000256" key="4">
    <source>
        <dbReference type="PROSITE-ProRule" id="PRU00335"/>
    </source>
</evidence>
<evidence type="ECO:0000256" key="2">
    <source>
        <dbReference type="ARBA" id="ARBA00023125"/>
    </source>
</evidence>
<dbReference type="SUPFAM" id="SSF48498">
    <property type="entry name" value="Tetracyclin repressor-like, C-terminal domain"/>
    <property type="match status" value="1"/>
</dbReference>
<dbReference type="GO" id="GO:0003700">
    <property type="term" value="F:DNA-binding transcription factor activity"/>
    <property type="evidence" value="ECO:0007669"/>
    <property type="project" value="TreeGrafter"/>
</dbReference>
<dbReference type="FunFam" id="1.10.10.60:FF:000141">
    <property type="entry name" value="TetR family transcriptional regulator"/>
    <property type="match status" value="1"/>
</dbReference>
<evidence type="ECO:0000256" key="1">
    <source>
        <dbReference type="ARBA" id="ARBA00023015"/>
    </source>
</evidence>
<sequence length="247" mass="27538">MARGLTSREPSPNVTSTSGEQEQALATVVPVDRDKPNGPRSRKGAATRARLLEAAKAVFEEDGFLEARISDIAERAGLSHGSFYHYFDSKEQIFREVAMALSDLLHAPLSTIIFDPASIASPQERIRAGNRRFLESYRQEARIIGVIEQVSRYDTLLNTIRFEHQQRDRDRISNSIAQLQQRGRIDPTLNPTVAASALGAMVTRFAEMWLVQGLFDTDFEEGVEQLTRLFLNALGLRHKPAGLDGDS</sequence>
<dbReference type="InterPro" id="IPR050109">
    <property type="entry name" value="HTH-type_TetR-like_transc_reg"/>
</dbReference>
<feature type="region of interest" description="Disordered" evidence="5">
    <location>
        <begin position="1"/>
        <end position="46"/>
    </location>
</feature>
<dbReference type="PANTHER" id="PTHR30055:SF223">
    <property type="entry name" value="HTH-TYPE TRANSCRIPTIONAL REGULATOR UIDR"/>
    <property type="match status" value="1"/>
</dbReference>
<dbReference type="InterPro" id="IPR036271">
    <property type="entry name" value="Tet_transcr_reg_TetR-rel_C_sf"/>
</dbReference>
<dbReference type="Proteomes" id="UP000002484">
    <property type="component" value="Chromosome"/>
</dbReference>
<dbReference type="HOGENOM" id="CLU_069356_12_6_11"/>
<accession>E3JAT1</accession>
<protein>
    <submittedName>
        <fullName evidence="7">Transcriptional regulator, TetR family</fullName>
    </submittedName>
</protein>
<dbReference type="InterPro" id="IPR001647">
    <property type="entry name" value="HTH_TetR"/>
</dbReference>